<dbReference type="Pfam" id="PF16206">
    <property type="entry name" value="Mon2_C"/>
    <property type="match status" value="1"/>
</dbReference>
<accession>A0A0M3JM97</accession>
<dbReference type="AlphaFoldDB" id="A0A0M3JM97"/>
<organism evidence="4">
    <name type="scientific">Anisakis simplex</name>
    <name type="common">Herring worm</name>
    <dbReference type="NCBI Taxonomy" id="6269"/>
    <lineage>
        <taxon>Eukaryota</taxon>
        <taxon>Metazoa</taxon>
        <taxon>Ecdysozoa</taxon>
        <taxon>Nematoda</taxon>
        <taxon>Chromadorea</taxon>
        <taxon>Rhabditida</taxon>
        <taxon>Spirurina</taxon>
        <taxon>Ascaridomorpha</taxon>
        <taxon>Ascaridoidea</taxon>
        <taxon>Anisakidae</taxon>
        <taxon>Anisakis</taxon>
        <taxon>Anisakis simplex complex</taxon>
    </lineage>
</organism>
<gene>
    <name evidence="2" type="ORF">ASIM_LOCUS8529</name>
</gene>
<proteinExistence type="predicted"/>
<evidence type="ECO:0000259" key="1">
    <source>
        <dbReference type="Pfam" id="PF16206"/>
    </source>
</evidence>
<evidence type="ECO:0000313" key="3">
    <source>
        <dbReference type="Proteomes" id="UP000267096"/>
    </source>
</evidence>
<dbReference type="WBParaSite" id="ASIM_0000878101-mRNA-1">
    <property type="protein sequence ID" value="ASIM_0000878101-mRNA-1"/>
    <property type="gene ID" value="ASIM_0000878101"/>
</dbReference>
<sequence>MTNFVHDEQSSGHLRMPQERLMEMISILRAISTLIEGLAKRNDAQKSDFFHEIVNIYPLLVDCLPSSRADPQ</sequence>
<feature type="domain" description="Mon2 C-terminal" evidence="1">
    <location>
        <begin position="3"/>
        <end position="67"/>
    </location>
</feature>
<dbReference type="OrthoDB" id="294853at2759"/>
<name>A0A0M3JM97_ANISI</name>
<keyword evidence="3" id="KW-1185">Reference proteome</keyword>
<dbReference type="EMBL" id="UYRR01023400">
    <property type="protein sequence ID" value="VDK32564.1"/>
    <property type="molecule type" value="Genomic_DNA"/>
</dbReference>
<evidence type="ECO:0000313" key="2">
    <source>
        <dbReference type="EMBL" id="VDK32564.1"/>
    </source>
</evidence>
<evidence type="ECO:0000313" key="4">
    <source>
        <dbReference type="WBParaSite" id="ASIM_0000878101-mRNA-1"/>
    </source>
</evidence>
<reference evidence="4" key="1">
    <citation type="submission" date="2017-02" db="UniProtKB">
        <authorList>
            <consortium name="WormBaseParasite"/>
        </authorList>
    </citation>
    <scope>IDENTIFICATION</scope>
</reference>
<dbReference type="Proteomes" id="UP000267096">
    <property type="component" value="Unassembled WGS sequence"/>
</dbReference>
<dbReference type="InterPro" id="IPR032817">
    <property type="entry name" value="Mon2_C"/>
</dbReference>
<reference evidence="2 3" key="2">
    <citation type="submission" date="2018-11" db="EMBL/GenBank/DDBJ databases">
        <authorList>
            <consortium name="Pathogen Informatics"/>
        </authorList>
    </citation>
    <scope>NUCLEOTIDE SEQUENCE [LARGE SCALE GENOMIC DNA]</scope>
</reference>
<protein>
    <submittedName>
        <fullName evidence="4">Monensin-resistant homolog 2 (inferred by orthology to a C. elegans protein)</fullName>
    </submittedName>
</protein>